<protein>
    <recommendedName>
        <fullName evidence="7">Protein FAM161A</fullName>
    </recommendedName>
</protein>
<sequence length="1041" mass="119245">MATTHGITAVKNLCYTAPRKPKSKIPATENERIHRTLDLDVSEGDGNASSGRKIRSSNSGGSKIQTPKSIRDSLKQLQTADQADFYKHLVALKKEQKRTLKTVEKMYYSELEKQRSGFDLDENTRISLDYEPQLDIPHHESFDPFEKGYEDEYIEGTQQSRSPVRDFLRDMSSREPTYNREIDDIGQQAEDKENLRRSYGDMSDNDSWHGDEVEDVPRKRTLSSEGRVLYKEMFPRRSAALDVVEDMWKDFSVYDYPRDREDSPQKPTQEKDTWSPCITIPNPFSMTIREAKKTAKQKTRSQRILEEELRAKKAQEEAEIRKKFRAQPVPATTFLPLHDELMRQEELRRHEVREMSKAILKSTEKPFSFMKREEEKKRMWRSKSLSSLNDLTPKKEKKTFRANPFPAKLFDLTLKDKLAEQEEYRTIKNRMRSEEMLASSRLPMNMESRGRHYNIGKLRSKQQKEKEKKAFMTKEHTFRPNINPDVPDFDELQRQFEKEMRRKKREKEPTVVEPFQLRTAHLSAARLSKSTQSLDRGLRGSRSQSRERPSSARARDRPRERSRDSCSSARSSSRERPLSAMLSSSWDTLPFGTTEATRMREGRIRESLKERRAREQAELKEEQQRQKKLKSMRPHVARKVMANDSSWQLKKTSDVKIKSFREADRARREEYEQELRDMQSRVSQRPLLFERQSQLNAKRTAERKYEDILRNAGVSDELVRSLVTKDGDIVDAESEDDERDDDYDVTNTWSRRSSAQDTQSKVTSNHETSYNEDESDSTPTAKACYLPREKADISNVVKSASAKACYLPREKADTSNVVKSASAKACYLPREKADISNVVKSASAKACYLPREKADTSNVVKSASAKACYLPREKADISNVVKSASAKACYLPREKADTSNVVKSASAKACYLPREKADISNVVKSASAKACYLPREKADTSNVVKSASAKACYLPREKADISNVVKSASAKACYLPREKADTSNVVKSASAKACYLPREKADTSNVVKSASAKACYLPREKADTSNVVKSASAKACYLPRE</sequence>
<evidence type="ECO:0000256" key="2">
    <source>
        <dbReference type="ARBA" id="ARBA00023054"/>
    </source>
</evidence>
<dbReference type="GO" id="GO:0044782">
    <property type="term" value="P:cilium organization"/>
    <property type="evidence" value="ECO:0000318"/>
    <property type="project" value="GO_Central"/>
</dbReference>
<dbReference type="Proteomes" id="UP000001593">
    <property type="component" value="Unassembled WGS sequence"/>
</dbReference>
<comment type="similarity">
    <text evidence="1">Belongs to the FAM161 family.</text>
</comment>
<dbReference type="PANTHER" id="PTHR21501:SF1">
    <property type="entry name" value="PROTEIN FAM-161"/>
    <property type="match status" value="1"/>
</dbReference>
<dbReference type="InterPro" id="IPR019579">
    <property type="entry name" value="FAM161A/B"/>
</dbReference>
<feature type="compositionally biased region" description="Acidic residues" evidence="4">
    <location>
        <begin position="730"/>
        <end position="744"/>
    </location>
</feature>
<proteinExistence type="inferred from homology"/>
<dbReference type="AlphaFoldDB" id="A7S7M5"/>
<gene>
    <name evidence="5" type="ORF">NEMVEDRAFT_v1g243395</name>
</gene>
<dbReference type="GO" id="GO:0005856">
    <property type="term" value="C:cytoskeleton"/>
    <property type="evidence" value="ECO:0007669"/>
    <property type="project" value="UniProtKB-ARBA"/>
</dbReference>
<dbReference type="Pfam" id="PF10595">
    <property type="entry name" value="FAM161A_B"/>
    <property type="match status" value="1"/>
</dbReference>
<organism evidence="5 6">
    <name type="scientific">Nematostella vectensis</name>
    <name type="common">Starlet sea anemone</name>
    <dbReference type="NCBI Taxonomy" id="45351"/>
    <lineage>
        <taxon>Eukaryota</taxon>
        <taxon>Metazoa</taxon>
        <taxon>Cnidaria</taxon>
        <taxon>Anthozoa</taxon>
        <taxon>Hexacorallia</taxon>
        <taxon>Actiniaria</taxon>
        <taxon>Edwardsiidae</taxon>
        <taxon>Nematostella</taxon>
    </lineage>
</organism>
<evidence type="ECO:0000256" key="4">
    <source>
        <dbReference type="SAM" id="MobiDB-lite"/>
    </source>
</evidence>
<dbReference type="InterPro" id="IPR051655">
    <property type="entry name" value="FAM161"/>
</dbReference>
<feature type="compositionally biased region" description="Basic and acidic residues" evidence="4">
    <location>
        <begin position="597"/>
        <end position="625"/>
    </location>
</feature>
<feature type="compositionally biased region" description="Polar residues" evidence="4">
    <location>
        <begin position="745"/>
        <end position="768"/>
    </location>
</feature>
<keyword evidence="6" id="KW-1185">Reference proteome</keyword>
<dbReference type="OMA" id="PRDNVRD"/>
<evidence type="ECO:0000256" key="3">
    <source>
        <dbReference type="SAM" id="Coils"/>
    </source>
</evidence>
<feature type="coiled-coil region" evidence="3">
    <location>
        <begin position="288"/>
        <end position="326"/>
    </location>
</feature>
<keyword evidence="2 3" id="KW-0175">Coiled coil</keyword>
<accession>A7S7M5</accession>
<dbReference type="EMBL" id="DS469594">
    <property type="protein sequence ID" value="EDO40222.1"/>
    <property type="molecule type" value="Genomic_DNA"/>
</dbReference>
<dbReference type="InParanoid" id="A7S7M5"/>
<dbReference type="PhylomeDB" id="A7S7M5"/>
<evidence type="ECO:0000313" key="6">
    <source>
        <dbReference type="Proteomes" id="UP000001593"/>
    </source>
</evidence>
<feature type="compositionally biased region" description="Polar residues" evidence="4">
    <location>
        <begin position="56"/>
        <end position="68"/>
    </location>
</feature>
<evidence type="ECO:0008006" key="7">
    <source>
        <dbReference type="Google" id="ProtNLM"/>
    </source>
</evidence>
<feature type="region of interest" description="Disordered" evidence="4">
    <location>
        <begin position="19"/>
        <end position="69"/>
    </location>
</feature>
<feature type="region of interest" description="Disordered" evidence="4">
    <location>
        <begin position="522"/>
        <end position="634"/>
    </location>
</feature>
<feature type="compositionally biased region" description="Basic and acidic residues" evidence="4">
    <location>
        <begin position="544"/>
        <end position="564"/>
    </location>
</feature>
<feature type="compositionally biased region" description="Basic and acidic residues" evidence="4">
    <location>
        <begin position="163"/>
        <end position="199"/>
    </location>
</feature>
<name>A7S7M5_NEMVE</name>
<feature type="compositionally biased region" description="Basic and acidic residues" evidence="4">
    <location>
        <begin position="29"/>
        <end position="38"/>
    </location>
</feature>
<feature type="region of interest" description="Disordered" evidence="4">
    <location>
        <begin position="255"/>
        <end position="279"/>
    </location>
</feature>
<evidence type="ECO:0000256" key="1">
    <source>
        <dbReference type="ARBA" id="ARBA00006663"/>
    </source>
</evidence>
<reference evidence="5 6" key="1">
    <citation type="journal article" date="2007" name="Science">
        <title>Sea anemone genome reveals ancestral eumetazoan gene repertoire and genomic organization.</title>
        <authorList>
            <person name="Putnam N.H."/>
            <person name="Srivastava M."/>
            <person name="Hellsten U."/>
            <person name="Dirks B."/>
            <person name="Chapman J."/>
            <person name="Salamov A."/>
            <person name="Terry A."/>
            <person name="Shapiro H."/>
            <person name="Lindquist E."/>
            <person name="Kapitonov V.V."/>
            <person name="Jurka J."/>
            <person name="Genikhovich G."/>
            <person name="Grigoriev I.V."/>
            <person name="Lucas S.M."/>
            <person name="Steele R.E."/>
            <person name="Finnerty J.R."/>
            <person name="Technau U."/>
            <person name="Martindale M.Q."/>
            <person name="Rokhsar D.S."/>
        </authorList>
    </citation>
    <scope>NUCLEOTIDE SEQUENCE [LARGE SCALE GENOMIC DNA]</scope>
    <source>
        <strain evidence="6">CH2 X CH6</strain>
    </source>
</reference>
<feature type="compositionally biased region" description="Basic and acidic residues" evidence="4">
    <location>
        <begin position="256"/>
        <end position="273"/>
    </location>
</feature>
<evidence type="ECO:0000313" key="5">
    <source>
        <dbReference type="EMBL" id="EDO40222.1"/>
    </source>
</evidence>
<dbReference type="HOGENOM" id="CLU_010955_0_0_1"/>
<dbReference type="STRING" id="45351.A7S7M5"/>
<dbReference type="PANTHER" id="PTHR21501">
    <property type="entry name" value="PROTEIN FAM-161"/>
    <property type="match status" value="1"/>
</dbReference>
<dbReference type="eggNOG" id="ENOG502QRC3">
    <property type="taxonomic scope" value="Eukaryota"/>
</dbReference>
<feature type="region of interest" description="Disordered" evidence="4">
    <location>
        <begin position="730"/>
        <end position="780"/>
    </location>
</feature>
<feature type="compositionally biased region" description="Basic and acidic residues" evidence="4">
    <location>
        <begin position="206"/>
        <end position="218"/>
    </location>
</feature>
<feature type="region of interest" description="Disordered" evidence="4">
    <location>
        <begin position="154"/>
        <end position="219"/>
    </location>
</feature>